<feature type="domain" description="Ketopantoate reductase N-terminal" evidence="11">
    <location>
        <begin position="3"/>
        <end position="153"/>
    </location>
</feature>
<comment type="catalytic activity">
    <reaction evidence="9 10">
        <text>(R)-pantoate + NADP(+) = 2-dehydropantoate + NADPH + H(+)</text>
        <dbReference type="Rhea" id="RHEA:16233"/>
        <dbReference type="ChEBI" id="CHEBI:11561"/>
        <dbReference type="ChEBI" id="CHEBI:15378"/>
        <dbReference type="ChEBI" id="CHEBI:15980"/>
        <dbReference type="ChEBI" id="CHEBI:57783"/>
        <dbReference type="ChEBI" id="CHEBI:58349"/>
        <dbReference type="EC" id="1.1.1.169"/>
    </reaction>
</comment>
<feature type="domain" description="Ketopantoate reductase C-terminal" evidence="12">
    <location>
        <begin position="175"/>
        <end position="314"/>
    </location>
</feature>
<dbReference type="AlphaFoldDB" id="N9R4S8"/>
<dbReference type="HOGENOM" id="CLU_031468_0_0_6"/>
<evidence type="ECO:0000256" key="7">
    <source>
        <dbReference type="ARBA" id="ARBA00023002"/>
    </source>
</evidence>
<dbReference type="EC" id="1.1.1.169" evidence="3 10"/>
<dbReference type="Pfam" id="PF02558">
    <property type="entry name" value="ApbA"/>
    <property type="match status" value="1"/>
</dbReference>
<dbReference type="GO" id="GO:0015940">
    <property type="term" value="P:pantothenate biosynthetic process"/>
    <property type="evidence" value="ECO:0007669"/>
    <property type="project" value="UniProtKB-UniPathway"/>
</dbReference>
<keyword evidence="6 10" id="KW-0521">NADP</keyword>
<dbReference type="Pfam" id="PF08546">
    <property type="entry name" value="ApbA_C"/>
    <property type="match status" value="1"/>
</dbReference>
<dbReference type="RefSeq" id="WP_005275303.1">
    <property type="nucleotide sequence ID" value="NZ_KB850195.1"/>
</dbReference>
<gene>
    <name evidence="13" type="ORF">F889_02816</name>
</gene>
<evidence type="ECO:0000256" key="3">
    <source>
        <dbReference type="ARBA" id="ARBA00013014"/>
    </source>
</evidence>
<evidence type="ECO:0000256" key="5">
    <source>
        <dbReference type="ARBA" id="ARBA00022655"/>
    </source>
</evidence>
<dbReference type="InterPro" id="IPR036291">
    <property type="entry name" value="NAD(P)-bd_dom_sf"/>
</dbReference>
<keyword evidence="14" id="KW-1185">Reference proteome</keyword>
<dbReference type="NCBIfam" id="NF006083">
    <property type="entry name" value="PRK08229.1"/>
    <property type="match status" value="1"/>
</dbReference>
<evidence type="ECO:0000256" key="9">
    <source>
        <dbReference type="ARBA" id="ARBA00048793"/>
    </source>
</evidence>
<dbReference type="InterPro" id="IPR003710">
    <property type="entry name" value="ApbA"/>
</dbReference>
<dbReference type="InterPro" id="IPR008927">
    <property type="entry name" value="6-PGluconate_DH-like_C_sf"/>
</dbReference>
<keyword evidence="7 10" id="KW-0560">Oxidoreductase</keyword>
<name>N9R4S8_9GAMM</name>
<evidence type="ECO:0000256" key="6">
    <source>
        <dbReference type="ARBA" id="ARBA00022857"/>
    </source>
</evidence>
<evidence type="ECO:0000313" key="13">
    <source>
        <dbReference type="EMBL" id="ENX34152.1"/>
    </source>
</evidence>
<dbReference type="SUPFAM" id="SSF48179">
    <property type="entry name" value="6-phosphogluconate dehydrogenase C-terminal domain-like"/>
    <property type="match status" value="1"/>
</dbReference>
<evidence type="ECO:0000256" key="8">
    <source>
        <dbReference type="ARBA" id="ARBA00032024"/>
    </source>
</evidence>
<keyword evidence="5 10" id="KW-0566">Pantothenate biosynthesis</keyword>
<evidence type="ECO:0000256" key="10">
    <source>
        <dbReference type="RuleBase" id="RU362068"/>
    </source>
</evidence>
<evidence type="ECO:0000313" key="14">
    <source>
        <dbReference type="Proteomes" id="UP000013009"/>
    </source>
</evidence>
<dbReference type="InterPro" id="IPR013328">
    <property type="entry name" value="6PGD_dom2"/>
</dbReference>
<dbReference type="SUPFAM" id="SSF51735">
    <property type="entry name" value="NAD(P)-binding Rossmann-fold domains"/>
    <property type="match status" value="1"/>
</dbReference>
<dbReference type="GO" id="GO:0050661">
    <property type="term" value="F:NADP binding"/>
    <property type="evidence" value="ECO:0007669"/>
    <property type="project" value="TreeGrafter"/>
</dbReference>
<dbReference type="OrthoDB" id="6530772at2"/>
<evidence type="ECO:0000256" key="4">
    <source>
        <dbReference type="ARBA" id="ARBA00019465"/>
    </source>
</evidence>
<evidence type="ECO:0000259" key="11">
    <source>
        <dbReference type="Pfam" id="PF02558"/>
    </source>
</evidence>
<evidence type="ECO:0000256" key="1">
    <source>
        <dbReference type="ARBA" id="ARBA00004994"/>
    </source>
</evidence>
<evidence type="ECO:0000259" key="12">
    <source>
        <dbReference type="Pfam" id="PF08546"/>
    </source>
</evidence>
<dbReference type="NCBIfam" id="TIGR00745">
    <property type="entry name" value="apbA_panE"/>
    <property type="match status" value="1"/>
</dbReference>
<protein>
    <recommendedName>
        <fullName evidence="4 10">2-dehydropantoate 2-reductase</fullName>
        <ecNumber evidence="3 10">1.1.1.169</ecNumber>
    </recommendedName>
    <alternativeName>
        <fullName evidence="8 10">Ketopantoate reductase</fullName>
    </alternativeName>
</protein>
<dbReference type="GO" id="GO:0005737">
    <property type="term" value="C:cytoplasm"/>
    <property type="evidence" value="ECO:0007669"/>
    <property type="project" value="TreeGrafter"/>
</dbReference>
<dbReference type="EMBL" id="APRZ01000017">
    <property type="protein sequence ID" value="ENX34152.1"/>
    <property type="molecule type" value="Genomic_DNA"/>
</dbReference>
<comment type="function">
    <text evidence="10">Catalyzes the NADPH-dependent reduction of ketopantoate into pantoic acid.</text>
</comment>
<dbReference type="InterPro" id="IPR013332">
    <property type="entry name" value="KPR_N"/>
</dbReference>
<dbReference type="PATRIC" id="fig|1217695.3.peg.2749"/>
<reference evidence="13 14" key="1">
    <citation type="submission" date="2013-02" db="EMBL/GenBank/DDBJ databases">
        <title>The Genome Sequence of Acinetobacter sp. NIPH 1859.</title>
        <authorList>
            <consortium name="The Broad Institute Genome Sequencing Platform"/>
            <consortium name="The Broad Institute Genome Sequencing Center for Infectious Disease"/>
            <person name="Cerqueira G."/>
            <person name="Feldgarden M."/>
            <person name="Courvalin P."/>
            <person name="Perichon B."/>
            <person name="Grillot-Courvalin C."/>
            <person name="Clermont D."/>
            <person name="Rocha E."/>
            <person name="Yoon E.-J."/>
            <person name="Nemec A."/>
            <person name="Walker B."/>
            <person name="Young S.K."/>
            <person name="Zeng Q."/>
            <person name="Gargeya S."/>
            <person name="Fitzgerald M."/>
            <person name="Haas B."/>
            <person name="Abouelleil A."/>
            <person name="Alvarado L."/>
            <person name="Arachchi H.M."/>
            <person name="Berlin A.M."/>
            <person name="Chapman S.B."/>
            <person name="Dewar J."/>
            <person name="Goldberg J."/>
            <person name="Griggs A."/>
            <person name="Gujja S."/>
            <person name="Hansen M."/>
            <person name="Howarth C."/>
            <person name="Imamovic A."/>
            <person name="Larimer J."/>
            <person name="McCowan C."/>
            <person name="Murphy C."/>
            <person name="Neiman D."/>
            <person name="Pearson M."/>
            <person name="Priest M."/>
            <person name="Roberts A."/>
            <person name="Saif S."/>
            <person name="Shea T."/>
            <person name="Sisk P."/>
            <person name="Sykes S."/>
            <person name="Wortman J."/>
            <person name="Nusbaum C."/>
            <person name="Birren B."/>
        </authorList>
    </citation>
    <scope>NUCLEOTIDE SEQUENCE [LARGE SCALE GENOMIC DNA]</scope>
    <source>
        <strain evidence="13 14">NIPH 1859</strain>
    </source>
</reference>
<comment type="pathway">
    <text evidence="1 10">Cofactor biosynthesis; (R)-pantothenate biosynthesis; (R)-pantoate from 3-methyl-2-oxobutanoate: step 2/2.</text>
</comment>
<sequence>MKICIYGAGSIGCYLGGRLAAAGADVDFIVRPKIQQQLQQYGLIVSDYLANKQTIPITKLQLSNDPNIAAQADLILVCVKSAATEQVAQALKGVLKKKTIVISFQNGLSNVDLLKQILPEQTILAGMVPFNVAALGNGVFHQGTDGTLYVKQHAALTELVAAFKNAKLELKLEQDMQAIQWAKLLLNLNNAVNALSQLPLKQQLSIRAYRQCLAMAQQEALSLLKIAKIKPAQLTAIPANLVPSVLRLPNFIFSLVSKKMLAIDPLARSSMADDLLTGRATEIDWINGEVVRLANQLSLNAPINEKLIELIKQAEITPKVWSAEALIAELKTVNKAG</sequence>
<accession>N9R4S8</accession>
<evidence type="ECO:0000256" key="2">
    <source>
        <dbReference type="ARBA" id="ARBA00007870"/>
    </source>
</evidence>
<dbReference type="PANTHER" id="PTHR43765:SF2">
    <property type="entry name" value="2-DEHYDROPANTOATE 2-REDUCTASE"/>
    <property type="match status" value="1"/>
</dbReference>
<dbReference type="InterPro" id="IPR050838">
    <property type="entry name" value="Ketopantoate_reductase"/>
</dbReference>
<dbReference type="GO" id="GO:0008677">
    <property type="term" value="F:2-dehydropantoate 2-reductase activity"/>
    <property type="evidence" value="ECO:0007669"/>
    <property type="project" value="UniProtKB-EC"/>
</dbReference>
<dbReference type="PANTHER" id="PTHR43765">
    <property type="entry name" value="2-DEHYDROPANTOATE 2-REDUCTASE-RELATED"/>
    <property type="match status" value="1"/>
</dbReference>
<proteinExistence type="inferred from homology"/>
<dbReference type="Gene3D" id="1.10.1040.10">
    <property type="entry name" value="N-(1-d-carboxylethyl)-l-norvaline Dehydrogenase, domain 2"/>
    <property type="match status" value="1"/>
</dbReference>
<dbReference type="InterPro" id="IPR013752">
    <property type="entry name" value="KPA_reductase"/>
</dbReference>
<dbReference type="Gene3D" id="3.40.50.720">
    <property type="entry name" value="NAD(P)-binding Rossmann-like Domain"/>
    <property type="match status" value="1"/>
</dbReference>
<organism evidence="13 14">
    <name type="scientific">Acinetobacter colistiniresistens</name>
    <dbReference type="NCBI Taxonomy" id="280145"/>
    <lineage>
        <taxon>Bacteria</taxon>
        <taxon>Pseudomonadati</taxon>
        <taxon>Pseudomonadota</taxon>
        <taxon>Gammaproteobacteria</taxon>
        <taxon>Moraxellales</taxon>
        <taxon>Moraxellaceae</taxon>
        <taxon>Acinetobacter</taxon>
    </lineage>
</organism>
<comment type="similarity">
    <text evidence="2 10">Belongs to the ketopantoate reductase family.</text>
</comment>
<dbReference type="Proteomes" id="UP000013009">
    <property type="component" value="Unassembled WGS sequence"/>
</dbReference>
<dbReference type="UniPathway" id="UPA00028">
    <property type="reaction ID" value="UER00004"/>
</dbReference>
<comment type="caution">
    <text evidence="13">The sequence shown here is derived from an EMBL/GenBank/DDBJ whole genome shotgun (WGS) entry which is preliminary data.</text>
</comment>